<feature type="transmembrane region" description="Helical" evidence="1">
    <location>
        <begin position="20"/>
        <end position="44"/>
    </location>
</feature>
<dbReference type="InterPro" id="IPR031617">
    <property type="entry name" value="PelG"/>
</dbReference>
<feature type="transmembrane region" description="Helical" evidence="1">
    <location>
        <begin position="297"/>
        <end position="317"/>
    </location>
</feature>
<sequence length="465" mass="48921">MAGIGFKLARMAQVGGIGGVVAAASHGAIISSGPWLMAAGAVIALEAWGQQHAGLAATGALQTILVYAFSLSALAAAPTIAVATRVMSDLLYAKRHEQVPGILVAALASAAAISVPVGALVYAFSGLAPVDQLAATAILTLLAQIWVANLFLTATRRHWAVLTGYAGGIGVVVVIGALAPDVSMRGLLWLTLAGVAVTTILLVRAVRHGFLAPPIWPTEWAVAHRRHAHLAIGGTLATLAIWIDKWITWYAADDSVAGLSMLRFHPVYDPASFLGLLSLVPGLTLLLVATETRFDRSFAVLMAACTGTAPIAGIRRARRALINTVLHDVRLLTVAQATIAAALWVLAPELFKLIGADPRGIFAFRFTVVGAVFHLVALFFTIILSYFDLAGRVLIVWAMFFVVSAGTTLATVHAGFAWYGWGYLAGAVMAAMTGAMLAGHALWDLVYLLFVGNNPAVVGERRRWA</sequence>
<feature type="transmembrane region" description="Helical" evidence="1">
    <location>
        <begin position="64"/>
        <end position="87"/>
    </location>
</feature>
<dbReference type="RefSeq" id="WP_199040282.1">
    <property type="nucleotide sequence ID" value="NZ_JAELXS010000009.1"/>
</dbReference>
<evidence type="ECO:0000313" key="3">
    <source>
        <dbReference type="Proteomes" id="UP000640426"/>
    </source>
</evidence>
<keyword evidence="1" id="KW-1133">Transmembrane helix</keyword>
<dbReference type="EMBL" id="JAELXS010000009">
    <property type="protein sequence ID" value="MBJ6123249.1"/>
    <property type="molecule type" value="Genomic_DNA"/>
</dbReference>
<feature type="transmembrane region" description="Helical" evidence="1">
    <location>
        <begin position="329"/>
        <end position="351"/>
    </location>
</feature>
<feature type="transmembrane region" description="Helical" evidence="1">
    <location>
        <begin position="133"/>
        <end position="152"/>
    </location>
</feature>
<dbReference type="Pfam" id="PF16933">
    <property type="entry name" value="PelG"/>
    <property type="match status" value="1"/>
</dbReference>
<name>A0ABS0XT67_9SPHN</name>
<evidence type="ECO:0000256" key="1">
    <source>
        <dbReference type="SAM" id="Phobius"/>
    </source>
</evidence>
<protein>
    <submittedName>
        <fullName evidence="2">Exopolysaccharide Pel transporter PelG</fullName>
    </submittedName>
</protein>
<proteinExistence type="predicted"/>
<feature type="transmembrane region" description="Helical" evidence="1">
    <location>
        <begin position="363"/>
        <end position="387"/>
    </location>
</feature>
<feature type="transmembrane region" description="Helical" evidence="1">
    <location>
        <begin position="423"/>
        <end position="443"/>
    </location>
</feature>
<feature type="transmembrane region" description="Helical" evidence="1">
    <location>
        <begin position="271"/>
        <end position="290"/>
    </location>
</feature>
<feature type="transmembrane region" description="Helical" evidence="1">
    <location>
        <begin position="393"/>
        <end position="416"/>
    </location>
</feature>
<keyword evidence="3" id="KW-1185">Reference proteome</keyword>
<organism evidence="2 3">
    <name type="scientific">Sphingomonas mollis</name>
    <dbReference type="NCBI Taxonomy" id="2795726"/>
    <lineage>
        <taxon>Bacteria</taxon>
        <taxon>Pseudomonadati</taxon>
        <taxon>Pseudomonadota</taxon>
        <taxon>Alphaproteobacteria</taxon>
        <taxon>Sphingomonadales</taxon>
        <taxon>Sphingomonadaceae</taxon>
        <taxon>Sphingomonas</taxon>
    </lineage>
</organism>
<feature type="transmembrane region" description="Helical" evidence="1">
    <location>
        <begin position="99"/>
        <end position="121"/>
    </location>
</feature>
<reference evidence="3" key="1">
    <citation type="submission" date="2020-12" db="EMBL/GenBank/DDBJ databases">
        <title>Hymenobacter sp.</title>
        <authorList>
            <person name="Kim M.K."/>
        </authorList>
    </citation>
    <scope>NUCLEOTIDE SEQUENCE [LARGE SCALE GENOMIC DNA]</scope>
    <source>
        <strain evidence="3">BT553</strain>
    </source>
</reference>
<feature type="transmembrane region" description="Helical" evidence="1">
    <location>
        <begin position="186"/>
        <end position="206"/>
    </location>
</feature>
<dbReference type="Proteomes" id="UP000640426">
    <property type="component" value="Unassembled WGS sequence"/>
</dbReference>
<keyword evidence="1" id="KW-0812">Transmembrane</keyword>
<feature type="transmembrane region" description="Helical" evidence="1">
    <location>
        <begin position="159"/>
        <end position="180"/>
    </location>
</feature>
<feature type="transmembrane region" description="Helical" evidence="1">
    <location>
        <begin position="227"/>
        <end position="251"/>
    </location>
</feature>
<keyword evidence="1" id="KW-0472">Membrane</keyword>
<accession>A0ABS0XT67</accession>
<gene>
    <name evidence="2" type="primary">pelG</name>
    <name evidence="2" type="ORF">JAO74_15785</name>
</gene>
<evidence type="ECO:0000313" key="2">
    <source>
        <dbReference type="EMBL" id="MBJ6123249.1"/>
    </source>
</evidence>
<comment type="caution">
    <text evidence="2">The sequence shown here is derived from an EMBL/GenBank/DDBJ whole genome shotgun (WGS) entry which is preliminary data.</text>
</comment>